<dbReference type="InterPro" id="IPR050708">
    <property type="entry name" value="T6SS_VgrG/RHS"/>
</dbReference>
<gene>
    <name evidence="1" type="ORF">OIU80_15670</name>
</gene>
<dbReference type="PANTHER" id="PTHR32305:SF15">
    <property type="entry name" value="PROTEIN RHSA-RELATED"/>
    <property type="match status" value="1"/>
</dbReference>
<dbReference type="InterPro" id="IPR022385">
    <property type="entry name" value="Rhs_assc_core"/>
</dbReference>
<comment type="caution">
    <text evidence="1">The sequence shown here is derived from an EMBL/GenBank/DDBJ whole genome shotgun (WGS) entry which is preliminary data.</text>
</comment>
<dbReference type="Gene3D" id="2.180.10.10">
    <property type="entry name" value="RHS repeat-associated core"/>
    <property type="match status" value="1"/>
</dbReference>
<protein>
    <submittedName>
        <fullName evidence="1">RHS repeat-associated core domain-containing protein</fullName>
    </submittedName>
</protein>
<dbReference type="EMBL" id="JAOZEV010000013">
    <property type="protein sequence ID" value="MCV9933722.1"/>
    <property type="molecule type" value="Genomic_DNA"/>
</dbReference>
<dbReference type="Proteomes" id="UP001151133">
    <property type="component" value="Unassembled WGS sequence"/>
</dbReference>
<dbReference type="RefSeq" id="WP_264287927.1">
    <property type="nucleotide sequence ID" value="NZ_JAOZEV010000013.1"/>
</dbReference>
<proteinExistence type="predicted"/>
<organism evidence="1 2">
    <name type="scientific">Flavobacterium frigoritolerans</name>
    <dbReference type="NCBI Taxonomy" id="2987686"/>
    <lineage>
        <taxon>Bacteria</taxon>
        <taxon>Pseudomonadati</taxon>
        <taxon>Bacteroidota</taxon>
        <taxon>Flavobacteriia</taxon>
        <taxon>Flavobacteriales</taxon>
        <taxon>Flavobacteriaceae</taxon>
        <taxon>Flavobacterium</taxon>
    </lineage>
</organism>
<name>A0A9X2ZRW4_9FLAO</name>
<keyword evidence="2" id="KW-1185">Reference proteome</keyword>
<accession>A0A9X2ZRW4</accession>
<dbReference type="AlphaFoldDB" id="A0A9X2ZRW4"/>
<dbReference type="PANTHER" id="PTHR32305">
    <property type="match status" value="1"/>
</dbReference>
<evidence type="ECO:0000313" key="2">
    <source>
        <dbReference type="Proteomes" id="UP001151133"/>
    </source>
</evidence>
<reference evidence="1" key="1">
    <citation type="submission" date="2022-10" db="EMBL/GenBank/DDBJ databases">
        <title>Two novel species of Flavobacterium.</title>
        <authorList>
            <person name="Liu Q."/>
            <person name="Xin Y.-H."/>
        </authorList>
    </citation>
    <scope>NUCLEOTIDE SEQUENCE</scope>
    <source>
        <strain evidence="1">LS1R47</strain>
    </source>
</reference>
<evidence type="ECO:0000313" key="1">
    <source>
        <dbReference type="EMBL" id="MCV9933722.1"/>
    </source>
</evidence>
<dbReference type="PRINTS" id="PR00394">
    <property type="entry name" value="RHSPROTEIN"/>
</dbReference>
<sequence>MVYDKPEPIENLITWVYEEGNFVPSAKIIGEEKFSIVNDYIGRPVQVYSEAGELVWETDYDIYGGLKDLKGDRGFMPYRQAGQYKDVETNLYYNRFRYYNSDTGMYLNQDPIGIEGSNPNFYAYVHDSNSWVDIFGLDPGKAIINQFKNGHPEGHYTIEIQTQRGSSLTTHQVITSENHSTTKITNNTNGLGSNPYELVQTSTINLADADAAMKYQKESVKISDLGKYDAINNSCLSHVTDVLENGGEAPVSKTRLGYAKFLRRNGFNLIKCK</sequence>
<dbReference type="NCBIfam" id="TIGR03696">
    <property type="entry name" value="Rhs_assc_core"/>
    <property type="match status" value="1"/>
</dbReference>